<dbReference type="HOGENOM" id="CLU_580832_0_0_1"/>
<feature type="non-terminal residue" evidence="2">
    <location>
        <position position="492"/>
    </location>
</feature>
<accession>A0A067Q0K0</accession>
<evidence type="ECO:0000313" key="3">
    <source>
        <dbReference type="Proteomes" id="UP000027265"/>
    </source>
</evidence>
<evidence type="ECO:0000313" key="2">
    <source>
        <dbReference type="EMBL" id="KDQ57007.1"/>
    </source>
</evidence>
<dbReference type="EMBL" id="KL197720">
    <property type="protein sequence ID" value="KDQ57007.1"/>
    <property type="molecule type" value="Genomic_DNA"/>
</dbReference>
<evidence type="ECO:0000259" key="1">
    <source>
        <dbReference type="Pfam" id="PF20231"/>
    </source>
</evidence>
<feature type="non-terminal residue" evidence="2">
    <location>
        <position position="1"/>
    </location>
</feature>
<feature type="domain" description="DUF6589" evidence="1">
    <location>
        <begin position="287"/>
        <end position="474"/>
    </location>
</feature>
<organism evidence="2 3">
    <name type="scientific">Jaapia argillacea MUCL 33604</name>
    <dbReference type="NCBI Taxonomy" id="933084"/>
    <lineage>
        <taxon>Eukaryota</taxon>
        <taxon>Fungi</taxon>
        <taxon>Dikarya</taxon>
        <taxon>Basidiomycota</taxon>
        <taxon>Agaricomycotina</taxon>
        <taxon>Agaricomycetes</taxon>
        <taxon>Agaricomycetidae</taxon>
        <taxon>Jaapiales</taxon>
        <taxon>Jaapiaceae</taxon>
        <taxon>Jaapia</taxon>
    </lineage>
</organism>
<keyword evidence="3" id="KW-1185">Reference proteome</keyword>
<reference evidence="3" key="1">
    <citation type="journal article" date="2014" name="Proc. Natl. Acad. Sci. U.S.A.">
        <title>Extensive sampling of basidiomycete genomes demonstrates inadequacy of the white-rot/brown-rot paradigm for wood decay fungi.</title>
        <authorList>
            <person name="Riley R."/>
            <person name="Salamov A.A."/>
            <person name="Brown D.W."/>
            <person name="Nagy L.G."/>
            <person name="Floudas D."/>
            <person name="Held B.W."/>
            <person name="Levasseur A."/>
            <person name="Lombard V."/>
            <person name="Morin E."/>
            <person name="Otillar R."/>
            <person name="Lindquist E.A."/>
            <person name="Sun H."/>
            <person name="LaButti K.M."/>
            <person name="Schmutz J."/>
            <person name="Jabbour D."/>
            <person name="Luo H."/>
            <person name="Baker S.E."/>
            <person name="Pisabarro A.G."/>
            <person name="Walton J.D."/>
            <person name="Blanchette R.A."/>
            <person name="Henrissat B."/>
            <person name="Martin F."/>
            <person name="Cullen D."/>
            <person name="Hibbett D.S."/>
            <person name="Grigoriev I.V."/>
        </authorList>
    </citation>
    <scope>NUCLEOTIDE SEQUENCE [LARGE SCALE GENOMIC DNA]</scope>
    <source>
        <strain evidence="3">MUCL 33604</strain>
    </source>
</reference>
<dbReference type="AlphaFoldDB" id="A0A067Q0K0"/>
<dbReference type="OrthoDB" id="3266963at2759"/>
<protein>
    <recommendedName>
        <fullName evidence="1">DUF6589 domain-containing protein</fullName>
    </recommendedName>
</protein>
<dbReference type="InterPro" id="IPR046496">
    <property type="entry name" value="DUF6589"/>
</dbReference>
<dbReference type="STRING" id="933084.A0A067Q0K0"/>
<sequence>VVSSLLNGQSKPFFGEIITLAYHNARQEKYRTNDPTASGSMFVLGGVPQSIEHAEPALCTWAVQLVANLVARESNVMIKLELGLHLRASSKKSSKYLTTWEKVDVFSLRGLQSTAEEKAPVLWYILSAYTDPNPVKKNGVVSVRQYQPKNTVCSSAVGLLTFACSNRASLYPLARGIWYFAVKAHQSIYRVKSRIAQSVSYKSVRKALAAMAEAKRDDLRDAMRPDSGRHFIVVGDNVQAYAKQRDHRIGRENKMMKGFAGTAVEMQDIDPLAFDVDDFVARQNRLQRKQLTTNMILNDIDWTHLDRAAAFQFLHTLVGFIPCLSSYSGALDNWAKSNLTKNQIPPTRRSNTIPLATNSADEMTVQGMKEAVNEFLDHQMGVNEETLNKRLLVVTGDGKTFDQLLKVKKYLVTHDGDFESLRCVVPLLELWHTKWTDLSRIVRTHWGDGSLNDPSSLARIANEIEAPTPSNLRKYLLELYCNFKWEFSPKLK</sequence>
<name>A0A067Q0K0_9AGAM</name>
<gene>
    <name evidence="2" type="ORF">JAAARDRAFT_109613</name>
</gene>
<dbReference type="Proteomes" id="UP000027265">
    <property type="component" value="Unassembled WGS sequence"/>
</dbReference>
<proteinExistence type="predicted"/>
<dbReference type="Pfam" id="PF20231">
    <property type="entry name" value="DUF6589"/>
    <property type="match status" value="1"/>
</dbReference>
<dbReference type="InParanoid" id="A0A067Q0K0"/>